<gene>
    <name evidence="2" type="ORF">FGO68_gene13914</name>
</gene>
<accession>A0A8J8NIT3</accession>
<feature type="compositionally biased region" description="Polar residues" evidence="1">
    <location>
        <begin position="10"/>
        <end position="20"/>
    </location>
</feature>
<protein>
    <submittedName>
        <fullName evidence="2">Uncharacterized protein</fullName>
    </submittedName>
</protein>
<evidence type="ECO:0000313" key="3">
    <source>
        <dbReference type="Proteomes" id="UP000785679"/>
    </source>
</evidence>
<name>A0A8J8NIT3_HALGN</name>
<evidence type="ECO:0000256" key="1">
    <source>
        <dbReference type="SAM" id="MobiDB-lite"/>
    </source>
</evidence>
<dbReference type="EMBL" id="RRYP01014730">
    <property type="protein sequence ID" value="TNV75833.1"/>
    <property type="molecule type" value="Genomic_DNA"/>
</dbReference>
<reference evidence="2" key="1">
    <citation type="submission" date="2019-06" db="EMBL/GenBank/DDBJ databases">
        <authorList>
            <person name="Zheng W."/>
        </authorList>
    </citation>
    <scope>NUCLEOTIDE SEQUENCE</scope>
    <source>
        <strain evidence="2">QDHG01</strain>
    </source>
</reference>
<evidence type="ECO:0000313" key="2">
    <source>
        <dbReference type="EMBL" id="TNV75833.1"/>
    </source>
</evidence>
<keyword evidence="3" id="KW-1185">Reference proteome</keyword>
<proteinExistence type="predicted"/>
<dbReference type="Proteomes" id="UP000785679">
    <property type="component" value="Unassembled WGS sequence"/>
</dbReference>
<comment type="caution">
    <text evidence="2">The sequence shown here is derived from an EMBL/GenBank/DDBJ whole genome shotgun (WGS) entry which is preliminary data.</text>
</comment>
<organism evidence="2 3">
    <name type="scientific">Halteria grandinella</name>
    <dbReference type="NCBI Taxonomy" id="5974"/>
    <lineage>
        <taxon>Eukaryota</taxon>
        <taxon>Sar</taxon>
        <taxon>Alveolata</taxon>
        <taxon>Ciliophora</taxon>
        <taxon>Intramacronucleata</taxon>
        <taxon>Spirotrichea</taxon>
        <taxon>Stichotrichia</taxon>
        <taxon>Sporadotrichida</taxon>
        <taxon>Halteriidae</taxon>
        <taxon>Halteria</taxon>
    </lineage>
</organism>
<dbReference type="AlphaFoldDB" id="A0A8J8NIT3"/>
<feature type="region of interest" description="Disordered" evidence="1">
    <location>
        <begin position="1"/>
        <end position="36"/>
    </location>
</feature>
<sequence length="113" mass="12250">MVQHGGLHASRSSGFSSRLTQLRPADQGLHSGQRGEVTQSALKLLTGKVTNIESKQDKMKTTIDNNQAELKSELKTAMDAQTAVLQALLQQILAAVQLRLFLVLGELVSVKVQ</sequence>